<dbReference type="InterPro" id="IPR011006">
    <property type="entry name" value="CheY-like_superfamily"/>
</dbReference>
<feature type="modified residue" description="4-aspartylphosphate" evidence="2">
    <location>
        <position position="55"/>
    </location>
</feature>
<dbReference type="GO" id="GO:0000160">
    <property type="term" value="P:phosphorelay signal transduction system"/>
    <property type="evidence" value="ECO:0007669"/>
    <property type="project" value="InterPro"/>
</dbReference>
<dbReference type="InterPro" id="IPR050595">
    <property type="entry name" value="Bact_response_regulator"/>
</dbReference>
<evidence type="ECO:0000259" key="3">
    <source>
        <dbReference type="PROSITE" id="PS50110"/>
    </source>
</evidence>
<dbReference type="RefSeq" id="WP_095988482.1">
    <property type="nucleotide sequence ID" value="NZ_CP022098.1"/>
</dbReference>
<evidence type="ECO:0000256" key="1">
    <source>
        <dbReference type="ARBA" id="ARBA00022553"/>
    </source>
</evidence>
<dbReference type="EMBL" id="CP022098">
    <property type="protein sequence ID" value="ATB40652.1"/>
    <property type="molecule type" value="Genomic_DNA"/>
</dbReference>
<dbReference type="PANTHER" id="PTHR44591">
    <property type="entry name" value="STRESS RESPONSE REGULATOR PROTEIN 1"/>
    <property type="match status" value="1"/>
</dbReference>
<name>A0A250JB03_9BACT</name>
<dbReference type="AlphaFoldDB" id="A0A250JB03"/>
<proteinExistence type="predicted"/>
<gene>
    <name evidence="4" type="ORF">CYFUS_006103</name>
</gene>
<evidence type="ECO:0000313" key="4">
    <source>
        <dbReference type="EMBL" id="ATB40652.1"/>
    </source>
</evidence>
<sequence length="122" mass="12976">MPSAPLISVIDDDASVRLAVLSLLRSFGLKGLAFDSAEAFLASGELETTNLVITDIHMPGMSGIDLKRTLDARGSTVPVIMITAKTEAAVMQRARACNPSSLLKKPFDSEEFIACVERALAP</sequence>
<evidence type="ECO:0000313" key="5">
    <source>
        <dbReference type="Proteomes" id="UP000217257"/>
    </source>
</evidence>
<dbReference type="Proteomes" id="UP000217257">
    <property type="component" value="Chromosome"/>
</dbReference>
<dbReference type="PROSITE" id="PS50110">
    <property type="entry name" value="RESPONSE_REGULATORY"/>
    <property type="match status" value="1"/>
</dbReference>
<accession>A0A250JB03</accession>
<feature type="domain" description="Response regulatory" evidence="3">
    <location>
        <begin position="6"/>
        <end position="120"/>
    </location>
</feature>
<dbReference type="PANTHER" id="PTHR44591:SF25">
    <property type="entry name" value="CHEMOTAXIS TWO-COMPONENT RESPONSE REGULATOR"/>
    <property type="match status" value="1"/>
</dbReference>
<evidence type="ECO:0000256" key="2">
    <source>
        <dbReference type="PROSITE-ProRule" id="PRU00169"/>
    </source>
</evidence>
<reference evidence="4 5" key="1">
    <citation type="submission" date="2017-06" db="EMBL/GenBank/DDBJ databases">
        <title>Sequencing and comparative analysis of myxobacterial genomes.</title>
        <authorList>
            <person name="Rupp O."/>
            <person name="Goesmann A."/>
            <person name="Sogaard-Andersen L."/>
        </authorList>
    </citation>
    <scope>NUCLEOTIDE SEQUENCE [LARGE SCALE GENOMIC DNA]</scope>
    <source>
        <strain evidence="4 5">DSM 52655</strain>
    </source>
</reference>
<dbReference type="SUPFAM" id="SSF52172">
    <property type="entry name" value="CheY-like"/>
    <property type="match status" value="1"/>
</dbReference>
<dbReference type="Pfam" id="PF00072">
    <property type="entry name" value="Response_reg"/>
    <property type="match status" value="1"/>
</dbReference>
<dbReference type="InterPro" id="IPR001789">
    <property type="entry name" value="Sig_transdc_resp-reg_receiver"/>
</dbReference>
<organism evidence="4 5">
    <name type="scientific">Cystobacter fuscus</name>
    <dbReference type="NCBI Taxonomy" id="43"/>
    <lineage>
        <taxon>Bacteria</taxon>
        <taxon>Pseudomonadati</taxon>
        <taxon>Myxococcota</taxon>
        <taxon>Myxococcia</taxon>
        <taxon>Myxococcales</taxon>
        <taxon>Cystobacterineae</taxon>
        <taxon>Archangiaceae</taxon>
        <taxon>Cystobacter</taxon>
    </lineage>
</organism>
<keyword evidence="1 2" id="KW-0597">Phosphoprotein</keyword>
<dbReference type="SMART" id="SM00448">
    <property type="entry name" value="REC"/>
    <property type="match status" value="1"/>
</dbReference>
<protein>
    <submittedName>
        <fullName evidence="4">Transcriptional regulator</fullName>
    </submittedName>
</protein>
<dbReference type="KEGG" id="cfus:CYFUS_006103"/>
<dbReference type="Gene3D" id="3.40.50.2300">
    <property type="match status" value="1"/>
</dbReference>